<feature type="domain" description="Acyltransferase 3" evidence="2">
    <location>
        <begin position="116"/>
        <end position="552"/>
    </location>
</feature>
<evidence type="ECO:0000259" key="2">
    <source>
        <dbReference type="Pfam" id="PF01757"/>
    </source>
</evidence>
<feature type="transmembrane region" description="Helical" evidence="1">
    <location>
        <begin position="161"/>
        <end position="180"/>
    </location>
</feature>
<dbReference type="InterPro" id="IPR002656">
    <property type="entry name" value="Acyl_transf_3_dom"/>
</dbReference>
<reference evidence="3 4" key="1">
    <citation type="journal article" date="2019" name="Mol. Biol. Evol.">
        <title>Blast fungal genomes show frequent chromosomal changes, gene gains and losses, and effector gene turnover.</title>
        <authorList>
            <person name="Gomez Luciano L.B."/>
            <person name="Jason Tsai I."/>
            <person name="Chuma I."/>
            <person name="Tosa Y."/>
            <person name="Chen Y.H."/>
            <person name="Li J.Y."/>
            <person name="Li M.Y."/>
            <person name="Jade Lu M.Y."/>
            <person name="Nakayashiki H."/>
            <person name="Li W.H."/>
        </authorList>
    </citation>
    <scope>NUCLEOTIDE SEQUENCE [LARGE SCALE GENOMIC DNA]</scope>
    <source>
        <strain evidence="3 4">NI907</strain>
    </source>
</reference>
<reference evidence="4" key="2">
    <citation type="submission" date="2019-10" db="EMBL/GenBank/DDBJ databases">
        <authorList>
            <consortium name="NCBI Genome Project"/>
        </authorList>
    </citation>
    <scope>NUCLEOTIDE SEQUENCE</scope>
    <source>
        <strain evidence="4">NI907</strain>
    </source>
</reference>
<evidence type="ECO:0000313" key="3">
    <source>
        <dbReference type="Proteomes" id="UP000515153"/>
    </source>
</evidence>
<evidence type="ECO:0000313" key="4">
    <source>
        <dbReference type="RefSeq" id="XP_030982435.1"/>
    </source>
</evidence>
<feature type="transmembrane region" description="Helical" evidence="1">
    <location>
        <begin position="219"/>
        <end position="241"/>
    </location>
</feature>
<protein>
    <recommendedName>
        <fullName evidence="2">Acyltransferase 3 domain-containing protein</fullName>
    </recommendedName>
</protein>
<dbReference type="Pfam" id="PF01757">
    <property type="entry name" value="Acyl_transf_3"/>
    <property type="match status" value="1"/>
</dbReference>
<dbReference type="RefSeq" id="XP_030982435.1">
    <property type="nucleotide sequence ID" value="XM_031126418.1"/>
</dbReference>
<dbReference type="PANTHER" id="PTHR23028:SF134">
    <property type="entry name" value="PUTATIVE (AFU_ORTHOLOGUE AFUA_4G08520)-RELATED"/>
    <property type="match status" value="1"/>
</dbReference>
<keyword evidence="1" id="KW-0812">Transmembrane</keyword>
<dbReference type="GeneID" id="41961327"/>
<feature type="transmembrane region" description="Helical" evidence="1">
    <location>
        <begin position="416"/>
        <end position="433"/>
    </location>
</feature>
<keyword evidence="1" id="KW-0472">Membrane</keyword>
<keyword evidence="3" id="KW-1185">Reference proteome</keyword>
<feature type="transmembrane region" description="Helical" evidence="1">
    <location>
        <begin position="492"/>
        <end position="515"/>
    </location>
</feature>
<gene>
    <name evidence="4" type="ORF">PgNI_06394</name>
</gene>
<reference evidence="4" key="3">
    <citation type="submission" date="2025-08" db="UniProtKB">
        <authorList>
            <consortium name="RefSeq"/>
        </authorList>
    </citation>
    <scope>IDENTIFICATION</scope>
    <source>
        <strain evidence="4">NI907</strain>
    </source>
</reference>
<accession>A0A6P8B5L6</accession>
<proteinExistence type="predicted"/>
<dbReference type="KEGG" id="pgri:PgNI_06394"/>
<name>A0A6P8B5L6_PYRGI</name>
<evidence type="ECO:0000256" key="1">
    <source>
        <dbReference type="SAM" id="Phobius"/>
    </source>
</evidence>
<organism evidence="3 4">
    <name type="scientific">Pyricularia grisea</name>
    <name type="common">Crabgrass-specific blast fungus</name>
    <name type="synonym">Magnaporthe grisea</name>
    <dbReference type="NCBI Taxonomy" id="148305"/>
    <lineage>
        <taxon>Eukaryota</taxon>
        <taxon>Fungi</taxon>
        <taxon>Dikarya</taxon>
        <taxon>Ascomycota</taxon>
        <taxon>Pezizomycotina</taxon>
        <taxon>Sordariomycetes</taxon>
        <taxon>Sordariomycetidae</taxon>
        <taxon>Magnaporthales</taxon>
        <taxon>Pyriculariaceae</taxon>
        <taxon>Pyricularia</taxon>
    </lineage>
</organism>
<dbReference type="Proteomes" id="UP000515153">
    <property type="component" value="Chromosome I"/>
</dbReference>
<feature type="transmembrane region" description="Helical" evidence="1">
    <location>
        <begin position="535"/>
        <end position="557"/>
    </location>
</feature>
<dbReference type="InterPro" id="IPR050879">
    <property type="entry name" value="Acyltransferase_3"/>
</dbReference>
<feature type="transmembrane region" description="Helical" evidence="1">
    <location>
        <begin position="116"/>
        <end position="136"/>
    </location>
</feature>
<dbReference type="AlphaFoldDB" id="A0A6P8B5L6"/>
<dbReference type="GO" id="GO:0016747">
    <property type="term" value="F:acyltransferase activity, transferring groups other than amino-acyl groups"/>
    <property type="evidence" value="ECO:0007669"/>
    <property type="project" value="InterPro"/>
</dbReference>
<feature type="transmembrane region" description="Helical" evidence="1">
    <location>
        <begin position="462"/>
        <end position="480"/>
    </location>
</feature>
<sequence>MIGSTSTKLKTEALQSVDEEKAFLLSDDKTLSDIESDAGRAQLESRFPSSSSTAASWLTAAGTFAGNNLSRPISWKTAMARITLFLLPSFVPSRLSSLPPRDARRSCRAERLGPTAYLDGMRGVAAFAVFFCHYFYTCFRIAEGFGYGENYNIMKLPIIRLWFQGPPMVCVFFVISGYALSLKPLKLARAAAAPRSSTSSPSPTEAFSRTMSSFVFRRFFRLFLPTAVSTFLILILLRIGAYEWTRDFAHNNEFMRNVQEMHPERLETTSEQLWDWGRAIYEFVHVWDWKPFGGSTAYDVHLWTIPVEFRCSLVLFLTLVGVARLRTAVRLVVLVVLALFCYRSNRWDMLLFYSGTILAELDLIRNAHSDPATNAAVALPPASSDLPTMSSNSPALLRSPTSKSPGFINYSRPRPLRRMLWLTLSILALYFMSQPDVGSEETPGWVFLSSYIPEWWDEKYRYWQTIGSILFVAAVGRLPFWQRLFNTSPIQYLGRISYAIYLMHGPVLHTIGYMIEARSWEAVSAASKGGEGRYIAGFVLGSFFIVPITIWAADVFWRAVDAPVVRFSKWLEGVCSVSSESSQ</sequence>
<keyword evidence="1" id="KW-1133">Transmembrane helix</keyword>
<dbReference type="PANTHER" id="PTHR23028">
    <property type="entry name" value="ACETYLTRANSFERASE"/>
    <property type="match status" value="1"/>
</dbReference>